<feature type="repeat" description="WD" evidence="6">
    <location>
        <begin position="46"/>
        <end position="79"/>
    </location>
</feature>
<feature type="repeat" description="WD" evidence="6">
    <location>
        <begin position="617"/>
        <end position="649"/>
    </location>
</feature>
<keyword evidence="2 6" id="KW-0853">WD repeat</keyword>
<gene>
    <name evidence="9" type="ORF">CTheo_332</name>
</gene>
<keyword evidence="3" id="KW-0677">Repeat</keyword>
<dbReference type="GO" id="GO:0030515">
    <property type="term" value="F:snoRNA binding"/>
    <property type="evidence" value="ECO:0007669"/>
    <property type="project" value="TreeGrafter"/>
</dbReference>
<feature type="repeat" description="WD" evidence="6">
    <location>
        <begin position="100"/>
        <end position="141"/>
    </location>
</feature>
<dbReference type="OrthoDB" id="407922at2759"/>
<evidence type="ECO:0000256" key="4">
    <source>
        <dbReference type="ARBA" id="ARBA00023242"/>
    </source>
</evidence>
<accession>A0A5N5R083</accession>
<feature type="repeat" description="WD" evidence="6">
    <location>
        <begin position="575"/>
        <end position="616"/>
    </location>
</feature>
<feature type="repeat" description="WD" evidence="6">
    <location>
        <begin position="533"/>
        <end position="574"/>
    </location>
</feature>
<name>A0A5N5R083_9AGAM</name>
<dbReference type="InterPro" id="IPR051570">
    <property type="entry name" value="TBC1_cilium_biogenesis"/>
</dbReference>
<comment type="similarity">
    <text evidence="5">Belongs to the WD repeat WDR3/UTP12 family.</text>
</comment>
<dbReference type="Pfam" id="PF25172">
    <property type="entry name" value="Beta-prop_WDR3_2nd"/>
    <property type="match status" value="1"/>
</dbReference>
<feature type="repeat" description="WD" evidence="6">
    <location>
        <begin position="436"/>
        <end position="477"/>
    </location>
</feature>
<keyword evidence="10" id="KW-1185">Reference proteome</keyword>
<dbReference type="EMBL" id="SSOP01000002">
    <property type="protein sequence ID" value="KAB5596347.1"/>
    <property type="molecule type" value="Genomic_DNA"/>
</dbReference>
<feature type="domain" description="Small-subunit processome Utp12" evidence="8">
    <location>
        <begin position="768"/>
        <end position="868"/>
    </location>
</feature>
<comment type="caution">
    <text evidence="9">The sequence shown here is derived from an EMBL/GenBank/DDBJ whole genome shotgun (WGS) entry which is preliminary data.</text>
</comment>
<evidence type="ECO:0000313" key="9">
    <source>
        <dbReference type="EMBL" id="KAB5596347.1"/>
    </source>
</evidence>
<protein>
    <recommendedName>
        <fullName evidence="8">Small-subunit processome Utp12 domain-containing protein</fullName>
    </recommendedName>
</protein>
<dbReference type="SUPFAM" id="SSF101908">
    <property type="entry name" value="Putative isomerase YbhE"/>
    <property type="match status" value="1"/>
</dbReference>
<evidence type="ECO:0000313" key="10">
    <source>
        <dbReference type="Proteomes" id="UP000383932"/>
    </source>
</evidence>
<dbReference type="Gene3D" id="2.130.10.10">
    <property type="entry name" value="YVTN repeat-like/Quinoprotein amine dehydrogenase"/>
    <property type="match status" value="4"/>
</dbReference>
<evidence type="ECO:0000256" key="1">
    <source>
        <dbReference type="ARBA" id="ARBA00004604"/>
    </source>
</evidence>
<dbReference type="GO" id="GO:0032040">
    <property type="term" value="C:small-subunit processome"/>
    <property type="evidence" value="ECO:0007669"/>
    <property type="project" value="TreeGrafter"/>
</dbReference>
<evidence type="ECO:0000256" key="6">
    <source>
        <dbReference type="PROSITE-ProRule" id="PRU00221"/>
    </source>
</evidence>
<dbReference type="Pfam" id="PF25173">
    <property type="entry name" value="Beta-prop_WDR3_1st"/>
    <property type="match status" value="1"/>
</dbReference>
<dbReference type="PROSITE" id="PS00678">
    <property type="entry name" value="WD_REPEATS_1"/>
    <property type="match status" value="3"/>
</dbReference>
<dbReference type="InterPro" id="IPR036322">
    <property type="entry name" value="WD40_repeat_dom_sf"/>
</dbReference>
<evidence type="ECO:0000259" key="8">
    <source>
        <dbReference type="Pfam" id="PF04003"/>
    </source>
</evidence>
<dbReference type="Pfam" id="PF04003">
    <property type="entry name" value="Utp12"/>
    <property type="match status" value="1"/>
</dbReference>
<dbReference type="PRINTS" id="PR00320">
    <property type="entry name" value="GPROTEINBRPT"/>
</dbReference>
<dbReference type="InterPro" id="IPR019775">
    <property type="entry name" value="WD40_repeat_CS"/>
</dbReference>
<dbReference type="InterPro" id="IPR007148">
    <property type="entry name" value="SSU_processome_Utp12"/>
</dbReference>
<organism evidence="9 10">
    <name type="scientific">Ceratobasidium theobromae</name>
    <dbReference type="NCBI Taxonomy" id="1582974"/>
    <lineage>
        <taxon>Eukaryota</taxon>
        <taxon>Fungi</taxon>
        <taxon>Dikarya</taxon>
        <taxon>Basidiomycota</taxon>
        <taxon>Agaricomycotina</taxon>
        <taxon>Agaricomycetes</taxon>
        <taxon>Cantharellales</taxon>
        <taxon>Ceratobasidiaceae</taxon>
        <taxon>Ceratobasidium</taxon>
    </lineage>
</organism>
<dbReference type="PROSITE" id="PS50082">
    <property type="entry name" value="WD_REPEATS_2"/>
    <property type="match status" value="8"/>
</dbReference>
<dbReference type="GO" id="GO:0034388">
    <property type="term" value="C:Pwp2p-containing subcomplex of 90S preribosome"/>
    <property type="evidence" value="ECO:0007669"/>
    <property type="project" value="TreeGrafter"/>
</dbReference>
<evidence type="ECO:0000256" key="2">
    <source>
        <dbReference type="ARBA" id="ARBA00022574"/>
    </source>
</evidence>
<feature type="repeat" description="WD" evidence="6">
    <location>
        <begin position="4"/>
        <end position="45"/>
    </location>
</feature>
<evidence type="ECO:0000256" key="7">
    <source>
        <dbReference type="SAM" id="MobiDB-lite"/>
    </source>
</evidence>
<dbReference type="PROSITE" id="PS50294">
    <property type="entry name" value="WD_REPEATS_REGION"/>
    <property type="match status" value="7"/>
</dbReference>
<feature type="compositionally biased region" description="Basic residues" evidence="7">
    <location>
        <begin position="246"/>
        <end position="255"/>
    </location>
</feature>
<dbReference type="FunFam" id="2.130.10.10:FF:000157">
    <property type="entry name" value="WD repeat domain 3"/>
    <property type="match status" value="1"/>
</dbReference>
<proteinExistence type="inferred from homology"/>
<sequence length="919" mass="102504">MWHEAGHRAEVTCIRRSPIKETFAVGYADGSIRLWDSDNGSVTIVFNGHKKAVTALAFDGSGARLASGSQDTELIIWDVVAETGLYRLRGHRDQITCIKFLSDSSRTPSSSTSENLTYLVTASKDTFVKVWDLSTQHCVQTQVAHRSEVWSIEVEERNDKFLVLTGSGDGEVKAWTLDGSKLQQGISQNNGELSKPMQPMGSLPLSTKHRVTQISSHPRLPYLAIQSHDRSVEIFRVRTESEALKKQARRKKRAKEKAAKASTRDKDTDAIMEGVQPDEDPGTLSLEDLFAPYLVVRASGKIRSFDFPDGTRTSETKGASIMTALATNALEVHMIPPLTKTKEQPEATRIFSLDLHGHRTDIRAVALSSDDQLIASASNGSLKIWSTQTTSCIRTFDCGYALCCTFLPGDRQVVLGTKSGEIQVFDLASSALAQSIQAHEGAVWSLHVRSDKAVMVSGSADKDVKFWEFERKTEEGSKFIGRTITLVHIRTLKMSEDVLSVRYSPNSKFLAVALLDSTVKVFFQDTLKFFLSLYGHKLPVLGMDISSDSKLIITCSADKNIKIWGLDFGDCHKSLFAHEDSVMQVAFQRDTHYFWSVSKDKMLKYWDGDKFEQIQRLDGHHGEIWALATSNDGKFVVTGSHDKSIRIWEETDEPLFLEEERERELEQLHDSALAESLNRPNHAIGALANGEETNQTTEAETGTVEKQTADTLMAGERIMEALDIADADRAAQLDYEEKCRGLTAEQIARVPQPSRPPLLMALGIDGPQHVLRVVEKVPGPALFDALLVLPFTKVVSMLTYLDEWAKKDISTPLTSRILVFLLRTHHHQIVANRVLRTTLLDLRDHLRGSLRSHKDEVGYNLAALRIIRRRDDSNRVADFYEGAIQNTKNAVQALPDEATVRAQIRAAEGKKRKRVNIVA</sequence>
<dbReference type="AlphaFoldDB" id="A0A5N5R083"/>
<dbReference type="FunFam" id="2.130.10.10:FF:000178">
    <property type="entry name" value="WD repeat domain 3"/>
    <property type="match status" value="1"/>
</dbReference>
<evidence type="ECO:0000256" key="3">
    <source>
        <dbReference type="ARBA" id="ARBA00022737"/>
    </source>
</evidence>
<comment type="subcellular location">
    <subcellularLocation>
        <location evidence="1">Nucleus</location>
        <location evidence="1">Nucleolus</location>
    </subcellularLocation>
</comment>
<dbReference type="CDD" id="cd00200">
    <property type="entry name" value="WD40"/>
    <property type="match status" value="2"/>
</dbReference>
<dbReference type="InterPro" id="IPR015943">
    <property type="entry name" value="WD40/YVTN_repeat-like_dom_sf"/>
</dbReference>
<dbReference type="PANTHER" id="PTHR19853">
    <property type="entry name" value="WD REPEAT CONTAINING PROTEIN 3 WDR3"/>
    <property type="match status" value="1"/>
</dbReference>
<evidence type="ECO:0000256" key="5">
    <source>
        <dbReference type="ARBA" id="ARBA00038229"/>
    </source>
</evidence>
<dbReference type="InterPro" id="IPR020472">
    <property type="entry name" value="WD40_PAC1"/>
</dbReference>
<dbReference type="SUPFAM" id="SSF50978">
    <property type="entry name" value="WD40 repeat-like"/>
    <property type="match status" value="2"/>
</dbReference>
<dbReference type="PANTHER" id="PTHR19853:SF0">
    <property type="entry name" value="WD REPEAT-CONTAINING PROTEIN 3"/>
    <property type="match status" value="1"/>
</dbReference>
<feature type="region of interest" description="Disordered" evidence="7">
    <location>
        <begin position="243"/>
        <end position="267"/>
    </location>
</feature>
<keyword evidence="4" id="KW-0539">Nucleus</keyword>
<dbReference type="SMART" id="SM00320">
    <property type="entry name" value="WD40"/>
    <property type="match status" value="12"/>
</dbReference>
<dbReference type="InterPro" id="IPR001680">
    <property type="entry name" value="WD40_rpt"/>
</dbReference>
<dbReference type="GO" id="GO:0030490">
    <property type="term" value="P:maturation of SSU-rRNA"/>
    <property type="evidence" value="ECO:0007669"/>
    <property type="project" value="TreeGrafter"/>
</dbReference>
<dbReference type="Proteomes" id="UP000383932">
    <property type="component" value="Unassembled WGS sequence"/>
</dbReference>
<reference evidence="9 10" key="1">
    <citation type="journal article" date="2019" name="Fungal Biol. Biotechnol.">
        <title>Draft genome sequence of fastidious pathogen Ceratobasidium theobromae, which causes vascular-streak dieback in Theobroma cacao.</title>
        <authorList>
            <person name="Ali S.S."/>
            <person name="Asman A."/>
            <person name="Shao J."/>
            <person name="Firmansyah A.P."/>
            <person name="Susilo A.W."/>
            <person name="Rosmana A."/>
            <person name="McMahon P."/>
            <person name="Junaid M."/>
            <person name="Guest D."/>
            <person name="Kheng T.Y."/>
            <person name="Meinhardt L.W."/>
            <person name="Bailey B.A."/>
        </authorList>
    </citation>
    <scope>NUCLEOTIDE SEQUENCE [LARGE SCALE GENOMIC DNA]</scope>
    <source>
        <strain evidence="9 10">CT2</strain>
    </source>
</reference>
<feature type="compositionally biased region" description="Basic and acidic residues" evidence="7">
    <location>
        <begin position="256"/>
        <end position="267"/>
    </location>
</feature>
<feature type="repeat" description="WD" evidence="6">
    <location>
        <begin position="355"/>
        <end position="395"/>
    </location>
</feature>